<reference evidence="1" key="2">
    <citation type="journal article" date="2015" name="Fish Shellfish Immunol.">
        <title>Early steps in the European eel (Anguilla anguilla)-Vibrio vulnificus interaction in the gills: Role of the RtxA13 toxin.</title>
        <authorList>
            <person name="Callol A."/>
            <person name="Pajuelo D."/>
            <person name="Ebbesson L."/>
            <person name="Teles M."/>
            <person name="MacKenzie S."/>
            <person name="Amaro C."/>
        </authorList>
    </citation>
    <scope>NUCLEOTIDE SEQUENCE</scope>
</reference>
<protein>
    <submittedName>
        <fullName evidence="1">Uncharacterized protein</fullName>
    </submittedName>
</protein>
<name>A0A0E9WYS4_ANGAN</name>
<dbReference type="AlphaFoldDB" id="A0A0E9WYS4"/>
<accession>A0A0E9WYS4</accession>
<evidence type="ECO:0000313" key="1">
    <source>
        <dbReference type="EMBL" id="JAH95642.1"/>
    </source>
</evidence>
<sequence length="80" mass="9369">MHVTFGIGVQQIWNMIDRMVRGSTERGTEQCTLTAWTLWNLTEQYVFQEVSSMFSQIKDLVQIAFFTFLSDRNDKVENIS</sequence>
<organism evidence="1">
    <name type="scientific">Anguilla anguilla</name>
    <name type="common">European freshwater eel</name>
    <name type="synonym">Muraena anguilla</name>
    <dbReference type="NCBI Taxonomy" id="7936"/>
    <lineage>
        <taxon>Eukaryota</taxon>
        <taxon>Metazoa</taxon>
        <taxon>Chordata</taxon>
        <taxon>Craniata</taxon>
        <taxon>Vertebrata</taxon>
        <taxon>Euteleostomi</taxon>
        <taxon>Actinopterygii</taxon>
        <taxon>Neopterygii</taxon>
        <taxon>Teleostei</taxon>
        <taxon>Anguilliformes</taxon>
        <taxon>Anguillidae</taxon>
        <taxon>Anguilla</taxon>
    </lineage>
</organism>
<dbReference type="EMBL" id="GBXM01012935">
    <property type="protein sequence ID" value="JAH95642.1"/>
    <property type="molecule type" value="Transcribed_RNA"/>
</dbReference>
<proteinExistence type="predicted"/>
<reference evidence="1" key="1">
    <citation type="submission" date="2014-11" db="EMBL/GenBank/DDBJ databases">
        <authorList>
            <person name="Amaro Gonzalez C."/>
        </authorList>
    </citation>
    <scope>NUCLEOTIDE SEQUENCE</scope>
</reference>